<dbReference type="GO" id="GO:0030151">
    <property type="term" value="F:molybdenum ion binding"/>
    <property type="evidence" value="ECO:0007669"/>
    <property type="project" value="InterPro"/>
</dbReference>
<dbReference type="GO" id="GO:0009399">
    <property type="term" value="P:nitrogen fixation"/>
    <property type="evidence" value="ECO:0007669"/>
    <property type="project" value="InterPro"/>
</dbReference>
<gene>
    <name evidence="1" type="ORF">BCL32_0605</name>
</gene>
<dbReference type="AlphaFoldDB" id="A0A559TKM8"/>
<dbReference type="Proteomes" id="UP000319824">
    <property type="component" value="Unassembled WGS sequence"/>
</dbReference>
<dbReference type="EMBL" id="VISO01000001">
    <property type="protein sequence ID" value="TVZ75170.1"/>
    <property type="molecule type" value="Genomic_DNA"/>
</dbReference>
<reference evidence="1 2" key="1">
    <citation type="submission" date="2019-06" db="EMBL/GenBank/DDBJ databases">
        <title>Pac Bio to generate improved reference genome sequences for organisms with transposon mutant libraries (support for FEBA project).</title>
        <authorList>
            <person name="Blow M."/>
        </authorList>
    </citation>
    <scope>NUCLEOTIDE SEQUENCE [LARGE SCALE GENOMIC DNA]</scope>
    <source>
        <strain evidence="1 2">USDA 1844</strain>
    </source>
</reference>
<proteinExistence type="predicted"/>
<accession>A0A559TKM8</accession>
<protein>
    <submittedName>
        <fullName evidence="1">Nitrogen fixation protein NifQ</fullName>
    </submittedName>
</protein>
<evidence type="ECO:0000313" key="2">
    <source>
        <dbReference type="Proteomes" id="UP000319824"/>
    </source>
</evidence>
<organism evidence="1 2">
    <name type="scientific">Rhizobium mongolense USDA 1844</name>
    <dbReference type="NCBI Taxonomy" id="1079460"/>
    <lineage>
        <taxon>Bacteria</taxon>
        <taxon>Pseudomonadati</taxon>
        <taxon>Pseudomonadota</taxon>
        <taxon>Alphaproteobacteria</taxon>
        <taxon>Hyphomicrobiales</taxon>
        <taxon>Rhizobiaceae</taxon>
        <taxon>Rhizobium/Agrobacterium group</taxon>
        <taxon>Rhizobium</taxon>
    </lineage>
</organism>
<evidence type="ECO:0000313" key="1">
    <source>
        <dbReference type="EMBL" id="TVZ75170.1"/>
    </source>
</evidence>
<dbReference type="Pfam" id="PF04891">
    <property type="entry name" value="NifQ"/>
    <property type="match status" value="1"/>
</dbReference>
<sequence>MSSVTQIRNLSNRRVTLPTDRSGSPQSSQSLDLKQPIDLDVGFDQYVFSCVLLHVLEEIAADVATATEATGLSRAELQDILEHCVPATVMQAFGLENVREAEPGVEEELLRDLLLAHARQGDPTSAYFAKIIARRALRHDHLWVELGLSDRSELSLLLAIHFPTLAAGNTNHMRWKKYLYRMLCEAEGFSLCTAPSCRECKEYESCFIPEQRETPGCATGLN</sequence>
<dbReference type="RefSeq" id="WP_145611496.1">
    <property type="nucleotide sequence ID" value="NZ_VISO01000001.1"/>
</dbReference>
<comment type="caution">
    <text evidence="1">The sequence shown here is derived from an EMBL/GenBank/DDBJ whole genome shotgun (WGS) entry which is preliminary data.</text>
</comment>
<dbReference type="InterPro" id="IPR006975">
    <property type="entry name" value="NifQ"/>
</dbReference>
<name>A0A559TKM8_9HYPH</name>